<dbReference type="InterPro" id="IPR050072">
    <property type="entry name" value="Peptidase_M20A"/>
</dbReference>
<dbReference type="InterPro" id="IPR002933">
    <property type="entry name" value="Peptidase_M20"/>
</dbReference>
<dbReference type="InterPro" id="IPR011650">
    <property type="entry name" value="Peptidase_M20_dimer"/>
</dbReference>
<name>A0ABV9DRR0_9ACTN</name>
<reference evidence="5" key="1">
    <citation type="journal article" date="2019" name="Int. J. Syst. Evol. Microbiol.">
        <title>The Global Catalogue of Microorganisms (GCM) 10K type strain sequencing project: providing services to taxonomists for standard genome sequencing and annotation.</title>
        <authorList>
            <consortium name="The Broad Institute Genomics Platform"/>
            <consortium name="The Broad Institute Genome Sequencing Center for Infectious Disease"/>
            <person name="Wu L."/>
            <person name="Ma J."/>
        </authorList>
    </citation>
    <scope>NUCLEOTIDE SEQUENCE [LARGE SCALE GENOMIC DNA]</scope>
    <source>
        <strain evidence="5">XZYJ18</strain>
    </source>
</reference>
<dbReference type="PANTHER" id="PTHR43808">
    <property type="entry name" value="ACETYLORNITHINE DEACETYLASE"/>
    <property type="match status" value="1"/>
</dbReference>
<evidence type="ECO:0000313" key="5">
    <source>
        <dbReference type="Proteomes" id="UP001595923"/>
    </source>
</evidence>
<dbReference type="EMBL" id="JBHSFQ010000004">
    <property type="protein sequence ID" value="MFC4561584.1"/>
    <property type="molecule type" value="Genomic_DNA"/>
</dbReference>
<keyword evidence="1" id="KW-0479">Metal-binding</keyword>
<dbReference type="Proteomes" id="UP001595923">
    <property type="component" value="Unassembled WGS sequence"/>
</dbReference>
<dbReference type="InterPro" id="IPR036264">
    <property type="entry name" value="Bact_exopeptidase_dim_dom"/>
</dbReference>
<protein>
    <submittedName>
        <fullName evidence="4">M20 family metallopeptidase</fullName>
    </submittedName>
</protein>
<feature type="domain" description="Peptidase M20 dimerisation" evidence="3">
    <location>
        <begin position="186"/>
        <end position="291"/>
    </location>
</feature>
<dbReference type="Pfam" id="PF01546">
    <property type="entry name" value="Peptidase_M20"/>
    <property type="match status" value="1"/>
</dbReference>
<keyword evidence="2" id="KW-0378">Hydrolase</keyword>
<dbReference type="RefSeq" id="WP_378572193.1">
    <property type="nucleotide sequence ID" value="NZ_JBHSFQ010000004.1"/>
</dbReference>
<proteinExistence type="predicted"/>
<evidence type="ECO:0000313" key="4">
    <source>
        <dbReference type="EMBL" id="MFC4561584.1"/>
    </source>
</evidence>
<dbReference type="Pfam" id="PF07687">
    <property type="entry name" value="M20_dimer"/>
    <property type="match status" value="1"/>
</dbReference>
<evidence type="ECO:0000256" key="2">
    <source>
        <dbReference type="ARBA" id="ARBA00022801"/>
    </source>
</evidence>
<dbReference type="SUPFAM" id="SSF53187">
    <property type="entry name" value="Zn-dependent exopeptidases"/>
    <property type="match status" value="1"/>
</dbReference>
<organism evidence="4 5">
    <name type="scientific">Nocardiopsis mangrovi</name>
    <dbReference type="NCBI Taxonomy" id="1179818"/>
    <lineage>
        <taxon>Bacteria</taxon>
        <taxon>Bacillati</taxon>
        <taxon>Actinomycetota</taxon>
        <taxon>Actinomycetes</taxon>
        <taxon>Streptosporangiales</taxon>
        <taxon>Nocardiopsidaceae</taxon>
        <taxon>Nocardiopsis</taxon>
    </lineage>
</organism>
<comment type="caution">
    <text evidence="4">The sequence shown here is derived from an EMBL/GenBank/DDBJ whole genome shotgun (WGS) entry which is preliminary data.</text>
</comment>
<accession>A0ABV9DRR0</accession>
<dbReference type="SUPFAM" id="SSF55031">
    <property type="entry name" value="Bacterial exopeptidase dimerisation domain"/>
    <property type="match status" value="1"/>
</dbReference>
<dbReference type="Gene3D" id="3.30.70.360">
    <property type="match status" value="1"/>
</dbReference>
<keyword evidence="5" id="KW-1185">Reference proteome</keyword>
<evidence type="ECO:0000259" key="3">
    <source>
        <dbReference type="Pfam" id="PF07687"/>
    </source>
</evidence>
<dbReference type="Gene3D" id="3.40.630.10">
    <property type="entry name" value="Zn peptidases"/>
    <property type="match status" value="1"/>
</dbReference>
<sequence>MIEEAMAQARTDHASVVALTRELVRIPSRGGIDDYGPVLEAMATWLKETGLEPGVLDDGAGAPVALVCEIHGHRPGKRVVLDACLDTAGFGDVEAWIRPPLSGEIGGGWLHGRGAADSKSGAAVFAHIAATLNRTRDFAGRLVLLFDVDEHTGGFGGARAYFGRTDNADVAGVMIGYPGIDHLVVGGRGVWRARVRVRAMAAHSGGSAVAPSAIVKAAQLVEGLHAIDIDAPPADGFPKPPRITVTGIEGGDSWSVVPDVCTVNVDVRTTPSADAAWAEKTVAAAVADVDRAWPTTPPSSMEPVLSWPAFALEPTHPLAGALLGGAAGAGLRVEPKVAGPSNIGNYLAGLGIAATAGFGADYVGLHGVDERVRVESLVPVQAAYHAAVLDLLTG</sequence>
<evidence type="ECO:0000256" key="1">
    <source>
        <dbReference type="ARBA" id="ARBA00022723"/>
    </source>
</evidence>
<gene>
    <name evidence="4" type="ORF">ACFO4E_06925</name>
</gene>